<evidence type="ECO:0000313" key="3">
    <source>
        <dbReference type="Proteomes" id="UP000193144"/>
    </source>
</evidence>
<keyword evidence="1" id="KW-0472">Membrane</keyword>
<protein>
    <submittedName>
        <fullName evidence="2">Uncharacterized protein</fullName>
    </submittedName>
</protein>
<dbReference type="AlphaFoldDB" id="A0A1Y1Y866"/>
<dbReference type="STRING" id="1231657.A0A1Y1Y866"/>
<gene>
    <name evidence="2" type="ORF">BCR34DRAFT_608350</name>
</gene>
<accession>A0A1Y1Y866</accession>
<sequence>MAEAVLDVVGWTYIALAIVWTVLLACGIIFLHLNRHLLCLQIRRLPLVFMAIFSLHLHGVACLFTYILAPVAPCQAEFWIMNVFLHFAALKDFSGENVSFLTYVADWRRAWYSTDCWSPEYKRGQSVAAVRIYASFVSLEFSEFPINISSREMKFLYDVFEDAARKLCRRISFSSSDFVTPFESLPLESGSTTDLRTGLNLETLCHSNLKSVKCMAVLGRDEELTSLNLPEEFTP</sequence>
<feature type="transmembrane region" description="Helical" evidence="1">
    <location>
        <begin position="45"/>
        <end position="68"/>
    </location>
</feature>
<keyword evidence="3" id="KW-1185">Reference proteome</keyword>
<keyword evidence="1" id="KW-1133">Transmembrane helix</keyword>
<dbReference type="OrthoDB" id="5313079at2759"/>
<feature type="transmembrane region" description="Helical" evidence="1">
    <location>
        <begin position="12"/>
        <end position="33"/>
    </location>
</feature>
<reference evidence="2 3" key="1">
    <citation type="submission" date="2016-07" db="EMBL/GenBank/DDBJ databases">
        <title>Pervasive Adenine N6-methylation of Active Genes in Fungi.</title>
        <authorList>
            <consortium name="DOE Joint Genome Institute"/>
            <person name="Mondo S.J."/>
            <person name="Dannebaum R.O."/>
            <person name="Kuo R.C."/>
            <person name="Labutti K."/>
            <person name="Haridas S."/>
            <person name="Kuo A."/>
            <person name="Salamov A."/>
            <person name="Ahrendt S.R."/>
            <person name="Lipzen A."/>
            <person name="Sullivan W."/>
            <person name="Andreopoulos W.B."/>
            <person name="Clum A."/>
            <person name="Lindquist E."/>
            <person name="Daum C."/>
            <person name="Ramamoorthy G.K."/>
            <person name="Gryganskyi A."/>
            <person name="Culley D."/>
            <person name="Magnuson J.K."/>
            <person name="James T.Y."/>
            <person name="O'Malley M.A."/>
            <person name="Stajich J.E."/>
            <person name="Spatafora J.W."/>
            <person name="Visel A."/>
            <person name="Grigoriev I.V."/>
        </authorList>
    </citation>
    <scope>NUCLEOTIDE SEQUENCE [LARGE SCALE GENOMIC DNA]</scope>
    <source>
        <strain evidence="2 3">CBS 115471</strain>
    </source>
</reference>
<proteinExistence type="predicted"/>
<evidence type="ECO:0000313" key="2">
    <source>
        <dbReference type="EMBL" id="ORX94222.1"/>
    </source>
</evidence>
<dbReference type="EMBL" id="MCFA01000315">
    <property type="protein sequence ID" value="ORX94222.1"/>
    <property type="molecule type" value="Genomic_DNA"/>
</dbReference>
<comment type="caution">
    <text evidence="2">The sequence shown here is derived from an EMBL/GenBank/DDBJ whole genome shotgun (WGS) entry which is preliminary data.</text>
</comment>
<dbReference type="Proteomes" id="UP000193144">
    <property type="component" value="Unassembled WGS sequence"/>
</dbReference>
<keyword evidence="1" id="KW-0812">Transmembrane</keyword>
<name>A0A1Y1Y866_9PLEO</name>
<evidence type="ECO:0000256" key="1">
    <source>
        <dbReference type="SAM" id="Phobius"/>
    </source>
</evidence>
<organism evidence="2 3">
    <name type="scientific">Clohesyomyces aquaticus</name>
    <dbReference type="NCBI Taxonomy" id="1231657"/>
    <lineage>
        <taxon>Eukaryota</taxon>
        <taxon>Fungi</taxon>
        <taxon>Dikarya</taxon>
        <taxon>Ascomycota</taxon>
        <taxon>Pezizomycotina</taxon>
        <taxon>Dothideomycetes</taxon>
        <taxon>Pleosporomycetidae</taxon>
        <taxon>Pleosporales</taxon>
        <taxon>Lindgomycetaceae</taxon>
        <taxon>Clohesyomyces</taxon>
    </lineage>
</organism>